<keyword evidence="2" id="KW-1185">Reference proteome</keyword>
<protein>
    <recommendedName>
        <fullName evidence="3">Antitoxin Xre/MbcA/ParS-like toxin-binding domain-containing protein</fullName>
    </recommendedName>
</protein>
<dbReference type="InParanoid" id="A0A330KZV6"/>
<dbReference type="OrthoDB" id="9771690at2"/>
<name>A0A330KZV6_9BACT</name>
<dbReference type="Proteomes" id="UP000248168">
    <property type="component" value="Unassembled WGS sequence"/>
</dbReference>
<evidence type="ECO:0000313" key="1">
    <source>
        <dbReference type="EMBL" id="SPP63061.1"/>
    </source>
</evidence>
<dbReference type="EMBL" id="OUNR01000001">
    <property type="protein sequence ID" value="SPP63061.1"/>
    <property type="molecule type" value="Genomic_DNA"/>
</dbReference>
<proteinExistence type="predicted"/>
<gene>
    <name evidence="1" type="ORF">NITLEN_10147</name>
</gene>
<evidence type="ECO:0008006" key="3">
    <source>
        <dbReference type="Google" id="ProtNLM"/>
    </source>
</evidence>
<reference evidence="2" key="1">
    <citation type="submission" date="2018-04" db="EMBL/GenBank/DDBJ databases">
        <authorList>
            <person name="Lucker S."/>
            <person name="Sakoula D."/>
        </authorList>
    </citation>
    <scope>NUCLEOTIDE SEQUENCE [LARGE SCALE GENOMIC DNA]</scope>
</reference>
<organism evidence="1 2">
    <name type="scientific">Nitrospira lenta</name>
    <dbReference type="NCBI Taxonomy" id="1436998"/>
    <lineage>
        <taxon>Bacteria</taxon>
        <taxon>Pseudomonadati</taxon>
        <taxon>Nitrospirota</taxon>
        <taxon>Nitrospiria</taxon>
        <taxon>Nitrospirales</taxon>
        <taxon>Nitrospiraceae</taxon>
        <taxon>Nitrospira</taxon>
    </lineage>
</organism>
<accession>A0A330KZV6</accession>
<sequence>MKLANESTAGVWAPLPPGLDGLMARLEALSLGPMFAAERDRALRQALRPYFEFAGNAPLPPFAQEADLATLTIYADYYPQGGQLTLIEQLRDVVTEHIPEEERAWMDPLKHSYMDLVEILPDSEATEKWTCRSLGNGRLYQVQGGDSSRGFKTGQVLLTRFVQQPGDPQTNEVVLGGSALLLSPEEGRTLYDAVCALRRRREINAGSFELGDWHEFAKRFGHELLWVYSQMRLRALFKVVAGIQYCNSDGQPYLYSFALYEHREFKFLREILAGMNGLEADPATSDAVDGSRARMQWFQRSSAETDNTSIVSRLTLTPTQLWVETDSPERLDTLKHELASALGFSLHFRGETTVPPPHPLSEEELDAEQPVRAVVTPEQDATLLQAFLERVYLDWTDQEAPALAGTTPRHAATTVAGREQVGRLLNDMERNDPGWSRIGRSAFDYNVLRGHVGLDEVCREDASTERSR</sequence>
<dbReference type="RefSeq" id="WP_121987663.1">
    <property type="nucleotide sequence ID" value="NZ_OUNR01000001.1"/>
</dbReference>
<evidence type="ECO:0000313" key="2">
    <source>
        <dbReference type="Proteomes" id="UP000248168"/>
    </source>
</evidence>
<dbReference type="AlphaFoldDB" id="A0A330KZV6"/>